<dbReference type="InterPro" id="IPR050065">
    <property type="entry name" value="GlmU-like"/>
</dbReference>
<dbReference type="STRING" id="375175.AYR53_07020"/>
<name>A0A192H157_9LACO</name>
<dbReference type="InterPro" id="IPR029044">
    <property type="entry name" value="Nucleotide-diphossugar_trans"/>
</dbReference>
<dbReference type="AlphaFoldDB" id="A0A192H157"/>
<dbReference type="EMBL" id="CP014873">
    <property type="protein sequence ID" value="ANK62539.1"/>
    <property type="molecule type" value="Genomic_DNA"/>
</dbReference>
<reference evidence="4 5" key="1">
    <citation type="submission" date="2016-03" db="EMBL/GenBank/DDBJ databases">
        <title>Pediococcus and Lactobacillus from brewery environment - whole genome sequencing and assembly.</title>
        <authorList>
            <person name="Behr J."/>
            <person name="Geissler A.J."/>
            <person name="Vogel R.F."/>
        </authorList>
    </citation>
    <scope>NUCLEOTIDE SEQUENCE [LARGE SCALE GENOMIC DNA]</scope>
    <source>
        <strain evidence="4 5">TMW 1.1989</strain>
    </source>
</reference>
<evidence type="ECO:0000313" key="4">
    <source>
        <dbReference type="EMBL" id="ANK62539.1"/>
    </source>
</evidence>
<dbReference type="Proteomes" id="UP000078582">
    <property type="component" value="Chromosome"/>
</dbReference>
<sequence length="234" mass="27022">MNAIIMAAGLGSRFKEMTTQRHKSLLPINGIPNLERTIKMLQIAGIHEINIVTGYLAKTFDYLVEKYPGVKLIYNDHYRSYNSIYTFSKALPYFGNSYVIDADTVMNKNIFKPLHQSTYITILRQLHGTEWCPVEIEGRVTKMLITAKHIPSMSGISYWSAADAEVIKATYSKYLTEDTLTDATLYWDNIPANILKQLHITTWQVPEFAVYEMDTQEQYRIIQKKLRIVENVKK</sequence>
<organism evidence="4 5">
    <name type="scientific">Loigolactobacillus backii</name>
    <dbReference type="NCBI Taxonomy" id="375175"/>
    <lineage>
        <taxon>Bacteria</taxon>
        <taxon>Bacillati</taxon>
        <taxon>Bacillota</taxon>
        <taxon>Bacilli</taxon>
        <taxon>Lactobacillales</taxon>
        <taxon>Lactobacillaceae</taxon>
        <taxon>Loigolactobacillus</taxon>
    </lineage>
</organism>
<dbReference type="GeneID" id="42982002"/>
<dbReference type="RefSeq" id="WP_068281011.1">
    <property type="nucleotide sequence ID" value="NZ_CP014873.1"/>
</dbReference>
<keyword evidence="5" id="KW-1185">Reference proteome</keyword>
<dbReference type="CDD" id="cd02523">
    <property type="entry name" value="PC_cytidylyltransferase"/>
    <property type="match status" value="1"/>
</dbReference>
<gene>
    <name evidence="4" type="ORF">AYR53_07020</name>
</gene>
<keyword evidence="1" id="KW-0808">Transferase</keyword>
<feature type="domain" description="MobA-like NTP transferase" evidence="3">
    <location>
        <begin position="3"/>
        <end position="110"/>
    </location>
</feature>
<evidence type="ECO:0000256" key="1">
    <source>
        <dbReference type="ARBA" id="ARBA00022679"/>
    </source>
</evidence>
<dbReference type="GO" id="GO:0016779">
    <property type="term" value="F:nucleotidyltransferase activity"/>
    <property type="evidence" value="ECO:0007669"/>
    <property type="project" value="UniProtKB-KW"/>
</dbReference>
<dbReference type="Pfam" id="PF12804">
    <property type="entry name" value="NTP_transf_3"/>
    <property type="match status" value="1"/>
</dbReference>
<dbReference type="PANTHER" id="PTHR43584:SF5">
    <property type="entry name" value="PROTEIN LICC"/>
    <property type="match status" value="1"/>
</dbReference>
<evidence type="ECO:0000256" key="2">
    <source>
        <dbReference type="ARBA" id="ARBA00022695"/>
    </source>
</evidence>
<protein>
    <recommendedName>
        <fullName evidence="3">MobA-like NTP transferase domain-containing protein</fullName>
    </recommendedName>
</protein>
<dbReference type="OrthoDB" id="9803871at2"/>
<dbReference type="PANTHER" id="PTHR43584">
    <property type="entry name" value="NUCLEOTIDYL TRANSFERASE"/>
    <property type="match status" value="1"/>
</dbReference>
<accession>A0A192H157</accession>
<keyword evidence="2" id="KW-0548">Nucleotidyltransferase</keyword>
<evidence type="ECO:0000313" key="5">
    <source>
        <dbReference type="Proteomes" id="UP000078582"/>
    </source>
</evidence>
<proteinExistence type="predicted"/>
<dbReference type="SUPFAM" id="SSF53448">
    <property type="entry name" value="Nucleotide-diphospho-sugar transferases"/>
    <property type="match status" value="1"/>
</dbReference>
<dbReference type="Gene3D" id="3.90.550.10">
    <property type="entry name" value="Spore Coat Polysaccharide Biosynthesis Protein SpsA, Chain A"/>
    <property type="match status" value="1"/>
</dbReference>
<dbReference type="InterPro" id="IPR025877">
    <property type="entry name" value="MobA-like_NTP_Trfase"/>
</dbReference>
<evidence type="ECO:0000259" key="3">
    <source>
        <dbReference type="Pfam" id="PF12804"/>
    </source>
</evidence>